<evidence type="ECO:0000256" key="1">
    <source>
        <dbReference type="SAM" id="MobiDB-lite"/>
    </source>
</evidence>
<reference evidence="2 3" key="1">
    <citation type="journal article" date="2020" name="IScience">
        <title>Genome Sequencing of the Endangered Kingdonia uniflora (Circaeasteraceae, Ranunculales) Reveals Potential Mechanisms of Evolutionary Specialization.</title>
        <authorList>
            <person name="Sun Y."/>
            <person name="Deng T."/>
            <person name="Zhang A."/>
            <person name="Moore M.J."/>
            <person name="Landis J.B."/>
            <person name="Lin N."/>
            <person name="Zhang H."/>
            <person name="Zhang X."/>
            <person name="Huang J."/>
            <person name="Zhang X."/>
            <person name="Sun H."/>
            <person name="Wang H."/>
        </authorList>
    </citation>
    <scope>NUCLEOTIDE SEQUENCE [LARGE SCALE GENOMIC DNA]</scope>
    <source>
        <strain evidence="2">TB1705</strain>
        <tissue evidence="2">Leaf</tissue>
    </source>
</reference>
<comment type="caution">
    <text evidence="2">The sequence shown here is derived from an EMBL/GenBank/DDBJ whole genome shotgun (WGS) entry which is preliminary data.</text>
</comment>
<keyword evidence="3" id="KW-1185">Reference proteome</keyword>
<evidence type="ECO:0000313" key="3">
    <source>
        <dbReference type="Proteomes" id="UP000541444"/>
    </source>
</evidence>
<feature type="region of interest" description="Disordered" evidence="1">
    <location>
        <begin position="28"/>
        <end position="49"/>
    </location>
</feature>
<proteinExistence type="predicted"/>
<organism evidence="2 3">
    <name type="scientific">Kingdonia uniflora</name>
    <dbReference type="NCBI Taxonomy" id="39325"/>
    <lineage>
        <taxon>Eukaryota</taxon>
        <taxon>Viridiplantae</taxon>
        <taxon>Streptophyta</taxon>
        <taxon>Embryophyta</taxon>
        <taxon>Tracheophyta</taxon>
        <taxon>Spermatophyta</taxon>
        <taxon>Magnoliopsida</taxon>
        <taxon>Ranunculales</taxon>
        <taxon>Circaeasteraceae</taxon>
        <taxon>Kingdonia</taxon>
    </lineage>
</organism>
<protein>
    <submittedName>
        <fullName evidence="2">Uncharacterized protein</fullName>
    </submittedName>
</protein>
<dbReference type="EMBL" id="JACGCM010002207">
    <property type="protein sequence ID" value="KAF6143360.1"/>
    <property type="molecule type" value="Genomic_DNA"/>
</dbReference>
<sequence length="246" mass="26702">MDEKVDLEDDFDELYADVEEMYLEVQVKKPHSCGASESKSESLGEKASGENEVVMGLDNGSDSEDELHIVLNEEDCNKYFVGSGRRNVGSSDGGEMEHCYDEDEDEKLAIVNEGERLVNDRVEQSSGLGVERGIGSKSGGYHSQYKYIRPHAAAFPSNAKNDGAGLAVPFSSSLSSRGDWDANYQAGNSGAVVSSSFTTFPVNSRNRCDFFLPRSSGQGQFGESAATRVTHLKTLVNNAVEVVKTM</sequence>
<dbReference type="OrthoDB" id="1917198at2759"/>
<dbReference type="PANTHER" id="PTHR36884:SF4">
    <property type="entry name" value="FIP1[III]-LIKE PROTEIN"/>
    <property type="match status" value="1"/>
</dbReference>
<dbReference type="PANTHER" id="PTHR36884">
    <property type="entry name" value="FIP1[III]-LIKE PROTEIN"/>
    <property type="match status" value="1"/>
</dbReference>
<evidence type="ECO:0000313" key="2">
    <source>
        <dbReference type="EMBL" id="KAF6143360.1"/>
    </source>
</evidence>
<dbReference type="InterPro" id="IPR044976">
    <property type="entry name" value="FIPS5/FIPS3-like"/>
</dbReference>
<feature type="compositionally biased region" description="Basic and acidic residues" evidence="1">
    <location>
        <begin position="38"/>
        <end position="49"/>
    </location>
</feature>
<accession>A0A7J7LLE2</accession>
<dbReference type="AlphaFoldDB" id="A0A7J7LLE2"/>
<gene>
    <name evidence="2" type="ORF">GIB67_001304</name>
</gene>
<dbReference type="Proteomes" id="UP000541444">
    <property type="component" value="Unassembled WGS sequence"/>
</dbReference>
<name>A0A7J7LLE2_9MAGN</name>
<dbReference type="GO" id="GO:0006397">
    <property type="term" value="P:mRNA processing"/>
    <property type="evidence" value="ECO:0007669"/>
    <property type="project" value="InterPro"/>
</dbReference>